<keyword evidence="4" id="KW-1185">Reference proteome</keyword>
<name>A0A9P4R3D8_9PLEO</name>
<evidence type="ECO:0000313" key="3">
    <source>
        <dbReference type="EMBL" id="KAF2738422.1"/>
    </source>
</evidence>
<dbReference type="Proteomes" id="UP000799444">
    <property type="component" value="Unassembled WGS sequence"/>
</dbReference>
<evidence type="ECO:0000256" key="2">
    <source>
        <dbReference type="SAM" id="SignalP"/>
    </source>
</evidence>
<feature type="region of interest" description="Disordered" evidence="1">
    <location>
        <begin position="83"/>
        <end position="109"/>
    </location>
</feature>
<protein>
    <recommendedName>
        <fullName evidence="5">C2H2-type domain-containing protein</fullName>
    </recommendedName>
</protein>
<keyword evidence="2" id="KW-0732">Signal</keyword>
<reference evidence="3" key="1">
    <citation type="journal article" date="2020" name="Stud. Mycol.">
        <title>101 Dothideomycetes genomes: a test case for predicting lifestyles and emergence of pathogens.</title>
        <authorList>
            <person name="Haridas S."/>
            <person name="Albert R."/>
            <person name="Binder M."/>
            <person name="Bloem J."/>
            <person name="Labutti K."/>
            <person name="Salamov A."/>
            <person name="Andreopoulos B."/>
            <person name="Baker S."/>
            <person name="Barry K."/>
            <person name="Bills G."/>
            <person name="Bluhm B."/>
            <person name="Cannon C."/>
            <person name="Castanera R."/>
            <person name="Culley D."/>
            <person name="Daum C."/>
            <person name="Ezra D."/>
            <person name="Gonzalez J."/>
            <person name="Henrissat B."/>
            <person name="Kuo A."/>
            <person name="Liang C."/>
            <person name="Lipzen A."/>
            <person name="Lutzoni F."/>
            <person name="Magnuson J."/>
            <person name="Mondo S."/>
            <person name="Nolan M."/>
            <person name="Ohm R."/>
            <person name="Pangilinan J."/>
            <person name="Park H.-J."/>
            <person name="Ramirez L."/>
            <person name="Alfaro M."/>
            <person name="Sun H."/>
            <person name="Tritt A."/>
            <person name="Yoshinaga Y."/>
            <person name="Zwiers L.-H."/>
            <person name="Turgeon B."/>
            <person name="Goodwin S."/>
            <person name="Spatafora J."/>
            <person name="Crous P."/>
            <person name="Grigoriev I."/>
        </authorList>
    </citation>
    <scope>NUCLEOTIDE SEQUENCE</scope>
    <source>
        <strain evidence="3">CBS 125425</strain>
    </source>
</reference>
<gene>
    <name evidence="3" type="ORF">EJ04DRAFT_52481</name>
</gene>
<feature type="chain" id="PRO_5040470587" description="C2H2-type domain-containing protein" evidence="2">
    <location>
        <begin position="20"/>
        <end position="119"/>
    </location>
</feature>
<dbReference type="AlphaFoldDB" id="A0A9P4R3D8"/>
<accession>A0A9P4R3D8</accession>
<sequence length="119" mass="12403">MSAFCSLATQSACLIMVVALSKEIPAVSDRLSGCSSCAPKFSEHEELVTHSTPQGGTIGCLRPVSSASAPCFQAIFQAAGSLGVGPPPGQQEEATTRRLTAAPNNSPRTLLHTTMRCRN</sequence>
<dbReference type="EMBL" id="ML996109">
    <property type="protein sequence ID" value="KAF2738422.1"/>
    <property type="molecule type" value="Genomic_DNA"/>
</dbReference>
<evidence type="ECO:0008006" key="5">
    <source>
        <dbReference type="Google" id="ProtNLM"/>
    </source>
</evidence>
<organism evidence="3 4">
    <name type="scientific">Polyplosphaeria fusca</name>
    <dbReference type="NCBI Taxonomy" id="682080"/>
    <lineage>
        <taxon>Eukaryota</taxon>
        <taxon>Fungi</taxon>
        <taxon>Dikarya</taxon>
        <taxon>Ascomycota</taxon>
        <taxon>Pezizomycotina</taxon>
        <taxon>Dothideomycetes</taxon>
        <taxon>Pleosporomycetidae</taxon>
        <taxon>Pleosporales</taxon>
        <taxon>Tetraplosphaeriaceae</taxon>
        <taxon>Polyplosphaeria</taxon>
    </lineage>
</organism>
<comment type="caution">
    <text evidence="3">The sequence shown here is derived from an EMBL/GenBank/DDBJ whole genome shotgun (WGS) entry which is preliminary data.</text>
</comment>
<proteinExistence type="predicted"/>
<evidence type="ECO:0000256" key="1">
    <source>
        <dbReference type="SAM" id="MobiDB-lite"/>
    </source>
</evidence>
<feature type="signal peptide" evidence="2">
    <location>
        <begin position="1"/>
        <end position="19"/>
    </location>
</feature>
<evidence type="ECO:0000313" key="4">
    <source>
        <dbReference type="Proteomes" id="UP000799444"/>
    </source>
</evidence>